<sequence length="69" mass="7554">MNLSLVIEPSASLNSQDSPCQTYGCRHGTPYNCSKNSMENVCAFVTADNICSKPPAGWARQYEKLLKIA</sequence>
<protein>
    <submittedName>
        <fullName evidence="1">Uncharacterized protein</fullName>
    </submittedName>
</protein>
<gene>
    <name evidence="1" type="ORF">METZ01_LOCUS149213</name>
</gene>
<dbReference type="AlphaFoldDB" id="A0A382A4T3"/>
<name>A0A382A4T3_9ZZZZ</name>
<reference evidence="1" key="1">
    <citation type="submission" date="2018-05" db="EMBL/GenBank/DDBJ databases">
        <authorList>
            <person name="Lanie J.A."/>
            <person name="Ng W.-L."/>
            <person name="Kazmierczak K.M."/>
            <person name="Andrzejewski T.M."/>
            <person name="Davidsen T.M."/>
            <person name="Wayne K.J."/>
            <person name="Tettelin H."/>
            <person name="Glass J.I."/>
            <person name="Rusch D."/>
            <person name="Podicherti R."/>
            <person name="Tsui H.-C.T."/>
            <person name="Winkler M.E."/>
        </authorList>
    </citation>
    <scope>NUCLEOTIDE SEQUENCE</scope>
</reference>
<organism evidence="1">
    <name type="scientific">marine metagenome</name>
    <dbReference type="NCBI Taxonomy" id="408172"/>
    <lineage>
        <taxon>unclassified sequences</taxon>
        <taxon>metagenomes</taxon>
        <taxon>ecological metagenomes</taxon>
    </lineage>
</organism>
<proteinExistence type="predicted"/>
<accession>A0A382A4T3</accession>
<dbReference type="EMBL" id="UINC01023855">
    <property type="protein sequence ID" value="SVA96359.1"/>
    <property type="molecule type" value="Genomic_DNA"/>
</dbReference>
<evidence type="ECO:0000313" key="1">
    <source>
        <dbReference type="EMBL" id="SVA96359.1"/>
    </source>
</evidence>